<evidence type="ECO:0000313" key="2">
    <source>
        <dbReference type="Proteomes" id="UP000683925"/>
    </source>
</evidence>
<dbReference type="AlphaFoldDB" id="A0A8S1UAH0"/>
<gene>
    <name evidence="1" type="ORF">POCTA_138.1.T0370123</name>
</gene>
<protein>
    <submittedName>
        <fullName evidence="1">Uncharacterized protein</fullName>
    </submittedName>
</protein>
<sequence>MKKIISSIGDYPPFEFNGKRIPITALISNEPLLKKEKQSNYKMTMYSNQCRQDKSRSKSTPPSLRELLTDTFTISLTERTLPTKKLSILLPFKNAVEKIRSKNREIFTRRKSCYGTLFGNNQQKQMINFPTSIEMHKKINGKEFALSSFAELLKKNQRKSTKRPSLARKLSKQMSLVEYDNMERPPSCKTPRESKVILFKKKNSTTQIKEKYIQGQKLKLFHFMNDSRSRKIQLNTIPFKNSIKSRGETMKLKTCMTELFSTQRSPTSSNRTTTYTRPYQKQNELLSKLIRTEHKSRSNYFPKSPINAFGF</sequence>
<dbReference type="OMA" id="TCMTELF"/>
<dbReference type="EMBL" id="CAJJDP010000037">
    <property type="protein sequence ID" value="CAD8159706.1"/>
    <property type="molecule type" value="Genomic_DNA"/>
</dbReference>
<proteinExistence type="predicted"/>
<name>A0A8S1UAH0_PAROT</name>
<dbReference type="Proteomes" id="UP000683925">
    <property type="component" value="Unassembled WGS sequence"/>
</dbReference>
<evidence type="ECO:0000313" key="1">
    <source>
        <dbReference type="EMBL" id="CAD8159706.1"/>
    </source>
</evidence>
<accession>A0A8S1UAH0</accession>
<organism evidence="1 2">
    <name type="scientific">Paramecium octaurelia</name>
    <dbReference type="NCBI Taxonomy" id="43137"/>
    <lineage>
        <taxon>Eukaryota</taxon>
        <taxon>Sar</taxon>
        <taxon>Alveolata</taxon>
        <taxon>Ciliophora</taxon>
        <taxon>Intramacronucleata</taxon>
        <taxon>Oligohymenophorea</taxon>
        <taxon>Peniculida</taxon>
        <taxon>Parameciidae</taxon>
        <taxon>Paramecium</taxon>
    </lineage>
</organism>
<reference evidence="1" key="1">
    <citation type="submission" date="2021-01" db="EMBL/GenBank/DDBJ databases">
        <authorList>
            <consortium name="Genoscope - CEA"/>
            <person name="William W."/>
        </authorList>
    </citation>
    <scope>NUCLEOTIDE SEQUENCE</scope>
</reference>
<keyword evidence="2" id="KW-1185">Reference proteome</keyword>
<comment type="caution">
    <text evidence="1">The sequence shown here is derived from an EMBL/GenBank/DDBJ whole genome shotgun (WGS) entry which is preliminary data.</text>
</comment>
<dbReference type="OrthoDB" id="300253at2759"/>